<sequence>MGTLIVDWLSLPRSDYKNIYSSLAVLLQGPIYTVFSLVAELDSPRRLYQSHTRFSFQSSPKRSLIEQRA</sequence>
<proteinExistence type="predicted"/>
<name>A0A2P5FIM6_TREOI</name>
<accession>A0A2P5FIM6</accession>
<evidence type="ECO:0000313" key="1">
    <source>
        <dbReference type="EMBL" id="PON97640.1"/>
    </source>
</evidence>
<dbReference type="Proteomes" id="UP000237000">
    <property type="component" value="Unassembled WGS sequence"/>
</dbReference>
<reference evidence="2" key="1">
    <citation type="submission" date="2016-06" db="EMBL/GenBank/DDBJ databases">
        <title>Parallel loss of symbiosis genes in relatives of nitrogen-fixing non-legume Parasponia.</title>
        <authorList>
            <person name="Van Velzen R."/>
            <person name="Holmer R."/>
            <person name="Bu F."/>
            <person name="Rutten L."/>
            <person name="Van Zeijl A."/>
            <person name="Liu W."/>
            <person name="Santuari L."/>
            <person name="Cao Q."/>
            <person name="Sharma T."/>
            <person name="Shen D."/>
            <person name="Roswanjaya Y."/>
            <person name="Wardhani T."/>
            <person name="Kalhor M.S."/>
            <person name="Jansen J."/>
            <person name="Van den Hoogen J."/>
            <person name="Gungor B."/>
            <person name="Hartog M."/>
            <person name="Hontelez J."/>
            <person name="Verver J."/>
            <person name="Yang W.-C."/>
            <person name="Schijlen E."/>
            <person name="Repin R."/>
            <person name="Schilthuizen M."/>
            <person name="Schranz E."/>
            <person name="Heidstra R."/>
            <person name="Miyata K."/>
            <person name="Fedorova E."/>
            <person name="Kohlen W."/>
            <person name="Bisseling T."/>
            <person name="Smit S."/>
            <person name="Geurts R."/>
        </authorList>
    </citation>
    <scope>NUCLEOTIDE SEQUENCE [LARGE SCALE GENOMIC DNA]</scope>
    <source>
        <strain evidence="2">cv. RG33-2</strain>
    </source>
</reference>
<protein>
    <submittedName>
        <fullName evidence="1">Uncharacterized protein</fullName>
    </submittedName>
</protein>
<dbReference type="AlphaFoldDB" id="A0A2P5FIM6"/>
<organism evidence="1 2">
    <name type="scientific">Trema orientale</name>
    <name type="common">Charcoal tree</name>
    <name type="synonym">Celtis orientalis</name>
    <dbReference type="NCBI Taxonomy" id="63057"/>
    <lineage>
        <taxon>Eukaryota</taxon>
        <taxon>Viridiplantae</taxon>
        <taxon>Streptophyta</taxon>
        <taxon>Embryophyta</taxon>
        <taxon>Tracheophyta</taxon>
        <taxon>Spermatophyta</taxon>
        <taxon>Magnoliopsida</taxon>
        <taxon>eudicotyledons</taxon>
        <taxon>Gunneridae</taxon>
        <taxon>Pentapetalae</taxon>
        <taxon>rosids</taxon>
        <taxon>fabids</taxon>
        <taxon>Rosales</taxon>
        <taxon>Cannabaceae</taxon>
        <taxon>Trema</taxon>
    </lineage>
</organism>
<evidence type="ECO:0000313" key="2">
    <source>
        <dbReference type="Proteomes" id="UP000237000"/>
    </source>
</evidence>
<dbReference type="EMBL" id="JXTC01000030">
    <property type="protein sequence ID" value="PON97640.1"/>
    <property type="molecule type" value="Genomic_DNA"/>
</dbReference>
<keyword evidence="2" id="KW-1185">Reference proteome</keyword>
<comment type="caution">
    <text evidence="1">The sequence shown here is derived from an EMBL/GenBank/DDBJ whole genome shotgun (WGS) entry which is preliminary data.</text>
</comment>
<gene>
    <name evidence="1" type="ORF">TorRG33x02_065500</name>
</gene>
<dbReference type="InParanoid" id="A0A2P5FIM6"/>